<keyword evidence="2" id="KW-1185">Reference proteome</keyword>
<feature type="non-terminal residue" evidence="1">
    <location>
        <position position="1"/>
    </location>
</feature>
<accession>A0ABD0QQQ2</accession>
<gene>
    <name evidence="1" type="ORF">M9458_015642</name>
</gene>
<evidence type="ECO:0000313" key="2">
    <source>
        <dbReference type="Proteomes" id="UP001529510"/>
    </source>
</evidence>
<organism evidence="1 2">
    <name type="scientific">Cirrhinus mrigala</name>
    <name type="common">Mrigala</name>
    <dbReference type="NCBI Taxonomy" id="683832"/>
    <lineage>
        <taxon>Eukaryota</taxon>
        <taxon>Metazoa</taxon>
        <taxon>Chordata</taxon>
        <taxon>Craniata</taxon>
        <taxon>Vertebrata</taxon>
        <taxon>Euteleostomi</taxon>
        <taxon>Actinopterygii</taxon>
        <taxon>Neopterygii</taxon>
        <taxon>Teleostei</taxon>
        <taxon>Ostariophysi</taxon>
        <taxon>Cypriniformes</taxon>
        <taxon>Cyprinidae</taxon>
        <taxon>Labeoninae</taxon>
        <taxon>Labeonini</taxon>
        <taxon>Cirrhinus</taxon>
    </lineage>
</organism>
<name>A0ABD0QQQ2_CIRMR</name>
<dbReference type="EMBL" id="JAMKFB020000007">
    <property type="protein sequence ID" value="KAL0188543.1"/>
    <property type="molecule type" value="Genomic_DNA"/>
</dbReference>
<feature type="non-terminal residue" evidence="1">
    <location>
        <position position="66"/>
    </location>
</feature>
<sequence length="66" mass="7081">TGPSVLAQPQTDVNDIYSVPQDDLPSLLRSNLPSQTEVSISPYACFYGTRNAATKAGWLDKLSPQG</sequence>
<comment type="caution">
    <text evidence="1">The sequence shown here is derived from an EMBL/GenBank/DDBJ whole genome shotgun (WGS) entry which is preliminary data.</text>
</comment>
<evidence type="ECO:0000313" key="1">
    <source>
        <dbReference type="EMBL" id="KAL0188543.1"/>
    </source>
</evidence>
<reference evidence="1 2" key="1">
    <citation type="submission" date="2024-05" db="EMBL/GenBank/DDBJ databases">
        <title>Genome sequencing and assembly of Indian major carp, Cirrhinus mrigala (Hamilton, 1822).</title>
        <authorList>
            <person name="Mohindra V."/>
            <person name="Chowdhury L.M."/>
            <person name="Lal K."/>
            <person name="Jena J.K."/>
        </authorList>
    </citation>
    <scope>NUCLEOTIDE SEQUENCE [LARGE SCALE GENOMIC DNA]</scope>
    <source>
        <strain evidence="1">CM1030</strain>
        <tissue evidence="1">Blood</tissue>
    </source>
</reference>
<dbReference type="AlphaFoldDB" id="A0ABD0QQQ2"/>
<protein>
    <submittedName>
        <fullName evidence="1">Uncharacterized protein</fullName>
    </submittedName>
</protein>
<dbReference type="Proteomes" id="UP001529510">
    <property type="component" value="Unassembled WGS sequence"/>
</dbReference>
<proteinExistence type="predicted"/>